<gene>
    <name evidence="8" type="ORF">AMJ87_03225</name>
</gene>
<dbReference type="SUPFAM" id="SSF49464">
    <property type="entry name" value="Carboxypeptidase regulatory domain-like"/>
    <property type="match status" value="1"/>
</dbReference>
<evidence type="ECO:0000256" key="7">
    <source>
        <dbReference type="ARBA" id="ARBA00023237"/>
    </source>
</evidence>
<accession>A0A0S8GJ63</accession>
<dbReference type="Pfam" id="PF13620">
    <property type="entry name" value="CarboxypepD_reg"/>
    <property type="match status" value="1"/>
</dbReference>
<reference evidence="8 9" key="1">
    <citation type="journal article" date="2015" name="Microbiome">
        <title>Genomic resolution of linkages in carbon, nitrogen, and sulfur cycling among widespread estuary sediment bacteria.</title>
        <authorList>
            <person name="Baker B.J."/>
            <person name="Lazar C.S."/>
            <person name="Teske A.P."/>
            <person name="Dick G.J."/>
        </authorList>
    </citation>
    <scope>NUCLEOTIDE SEQUENCE [LARGE SCALE GENOMIC DNA]</scope>
    <source>
        <strain evidence="8">SM23_60</strain>
    </source>
</reference>
<dbReference type="SUPFAM" id="SSF56935">
    <property type="entry name" value="Porins"/>
    <property type="match status" value="1"/>
</dbReference>
<dbReference type="PANTHER" id="PTHR30069:SF29">
    <property type="entry name" value="HEMOGLOBIN AND HEMOGLOBIN-HAPTOGLOBIN-BINDING PROTEIN 1-RELATED"/>
    <property type="match status" value="1"/>
</dbReference>
<dbReference type="Gene3D" id="2.170.130.10">
    <property type="entry name" value="TonB-dependent receptor, plug domain"/>
    <property type="match status" value="1"/>
</dbReference>
<keyword evidence="6" id="KW-0472">Membrane</keyword>
<evidence type="ECO:0000256" key="1">
    <source>
        <dbReference type="ARBA" id="ARBA00004571"/>
    </source>
</evidence>
<evidence type="ECO:0000256" key="4">
    <source>
        <dbReference type="ARBA" id="ARBA00022692"/>
    </source>
</evidence>
<dbReference type="Proteomes" id="UP000051096">
    <property type="component" value="Unassembled WGS sequence"/>
</dbReference>
<dbReference type="Gene3D" id="2.60.40.1120">
    <property type="entry name" value="Carboxypeptidase-like, regulatory domain"/>
    <property type="match status" value="1"/>
</dbReference>
<dbReference type="InterPro" id="IPR039426">
    <property type="entry name" value="TonB-dep_rcpt-like"/>
</dbReference>
<dbReference type="GO" id="GO:0015344">
    <property type="term" value="F:siderophore uptake transmembrane transporter activity"/>
    <property type="evidence" value="ECO:0007669"/>
    <property type="project" value="TreeGrafter"/>
</dbReference>
<dbReference type="GO" id="GO:0044718">
    <property type="term" value="P:siderophore transmembrane transport"/>
    <property type="evidence" value="ECO:0007669"/>
    <property type="project" value="TreeGrafter"/>
</dbReference>
<keyword evidence="3" id="KW-1134">Transmembrane beta strand</keyword>
<dbReference type="AlphaFoldDB" id="A0A0S8GJ63"/>
<evidence type="ECO:0000313" key="8">
    <source>
        <dbReference type="EMBL" id="KPK73006.1"/>
    </source>
</evidence>
<name>A0A0S8GJ63_UNCW3</name>
<evidence type="ECO:0000313" key="9">
    <source>
        <dbReference type="Proteomes" id="UP000051096"/>
    </source>
</evidence>
<dbReference type="EMBL" id="LJUO01000018">
    <property type="protein sequence ID" value="KPK73006.1"/>
    <property type="molecule type" value="Genomic_DNA"/>
</dbReference>
<dbReference type="GO" id="GO:0009279">
    <property type="term" value="C:cell outer membrane"/>
    <property type="evidence" value="ECO:0007669"/>
    <property type="project" value="UniProtKB-SubCell"/>
</dbReference>
<dbReference type="InterPro" id="IPR037066">
    <property type="entry name" value="Plug_dom_sf"/>
</dbReference>
<dbReference type="InterPro" id="IPR008969">
    <property type="entry name" value="CarboxyPept-like_regulatory"/>
</dbReference>
<evidence type="ECO:0000256" key="5">
    <source>
        <dbReference type="ARBA" id="ARBA00022729"/>
    </source>
</evidence>
<keyword evidence="7" id="KW-0998">Cell outer membrane</keyword>
<evidence type="ECO:0000256" key="6">
    <source>
        <dbReference type="ARBA" id="ARBA00023136"/>
    </source>
</evidence>
<keyword evidence="2" id="KW-0813">Transport</keyword>
<evidence type="ECO:0000256" key="2">
    <source>
        <dbReference type="ARBA" id="ARBA00022448"/>
    </source>
</evidence>
<dbReference type="InterPro" id="IPR036942">
    <property type="entry name" value="Beta-barrel_TonB_sf"/>
</dbReference>
<protein>
    <recommendedName>
        <fullName evidence="10">TonB-dependent receptor plug domain-containing protein</fullName>
    </recommendedName>
</protein>
<organism evidence="8 9">
    <name type="scientific">candidate division WOR_3 bacterium SM23_60</name>
    <dbReference type="NCBI Taxonomy" id="1703780"/>
    <lineage>
        <taxon>Bacteria</taxon>
        <taxon>Bacteria division WOR-3</taxon>
    </lineage>
</organism>
<dbReference type="Gene3D" id="2.40.170.20">
    <property type="entry name" value="TonB-dependent receptor, beta-barrel domain"/>
    <property type="match status" value="1"/>
</dbReference>
<evidence type="ECO:0000256" key="3">
    <source>
        <dbReference type="ARBA" id="ARBA00022452"/>
    </source>
</evidence>
<keyword evidence="5" id="KW-0732">Signal</keyword>
<sequence>MHKFLYFFVAVSLLGAAEYGTIRGRVVDAETQEPIPNTRVTISEIDLSAYTDNNGEYCIHFIPLGTYRVVAEAPWYSRFTYTHVTVVGTHVFNFSMRPVLLDVRGRVVETHQPVIDPLDPLNATVITANTIKNLPVTTIDELMHVQPGFVKSEMGLHERGGRANENAYYIDGIQVPAHINVTSLEIIKAYTRGSDVEYGNALAGAVNMVTKPGGRRNRGSIHYLTDDFSPLDRLNFGYNRYDMILHGPLTRRLRYIVSGELTFVDAFQEALYRIESPGNEYNMYGKLSYTLPHGKGRICLSGLRARQQQVLWSPYTEPSNNWKYAESDVMSRTKQWFGTLSFDYLLTNKTLAALTIGIVHQDSVYGNRDYEWEEAHNTEWYDDYRLKAEHLISLMHNDSYPVDILVDSLMEYHEAPIRYGSNILRQSPFGITGLFYLAGDFPVWAYQKNSNVQMRLNVMHSLSRTFELKLGGDYTWHTLKYFYNGMPYIASTQWDYYHTYESAPKHAAAYVQTKLTANYFVAQLGARLDHYKSLDIPSSPLDWPYIGLTDTLQQSSTNVSPRISIALPISPRVKFNLNYGHFFQPQTAVLPKPLHSIVTDCGIEVEPLQNFVFSTSLYLKNMYDLTQVRLIIVESLSWPEARYQYFFTDQVSVNGYEFAIRKRFPQGVSLDFSYNLQYAQNSNYWDGPVYMNEYAQPGQFVRWEEHASDYDQRHTFHAHITVPFPKRSYAAPGFTAFIVSYHAGHPYTPTDLAGHILVGRNAARIDGYWNVDWKINRAFRIGRNRLVFTGLVTNLFNAKQVVDVYTTTGVPDDHGDPDPSPGQFASIPFTSSHYSPQADHNHDGLITPSEGLAEYIAARNSLYEDPTNYNNPFRLRLGIGLEF</sequence>
<proteinExistence type="predicted"/>
<dbReference type="PANTHER" id="PTHR30069">
    <property type="entry name" value="TONB-DEPENDENT OUTER MEMBRANE RECEPTOR"/>
    <property type="match status" value="1"/>
</dbReference>
<keyword evidence="4" id="KW-0812">Transmembrane</keyword>
<evidence type="ECO:0008006" key="10">
    <source>
        <dbReference type="Google" id="ProtNLM"/>
    </source>
</evidence>
<comment type="caution">
    <text evidence="8">The sequence shown here is derived from an EMBL/GenBank/DDBJ whole genome shotgun (WGS) entry which is preliminary data.</text>
</comment>
<comment type="subcellular location">
    <subcellularLocation>
        <location evidence="1">Cell outer membrane</location>
        <topology evidence="1">Multi-pass membrane protein</topology>
    </subcellularLocation>
</comment>